<gene>
    <name evidence="1" type="ORF">JET14_12960</name>
</gene>
<dbReference type="AlphaFoldDB" id="A0A7T7KK61"/>
<reference evidence="1 2" key="1">
    <citation type="submission" date="2020-12" db="EMBL/GenBank/DDBJ databases">
        <authorList>
            <person name="Zheng R.K."/>
            <person name="Sun C.M."/>
        </authorList>
    </citation>
    <scope>NUCLEOTIDE SEQUENCE [LARGE SCALE GENOMIC DNA]</scope>
    <source>
        <strain evidence="1 2">ZRK001</strain>
    </source>
</reference>
<dbReference type="KEGG" id="mlut:JET14_12960"/>
<dbReference type="RefSeq" id="WP_200334041.1">
    <property type="nucleotide sequence ID" value="NZ_CP066786.1"/>
</dbReference>
<evidence type="ECO:0000313" key="2">
    <source>
        <dbReference type="Proteomes" id="UP000596083"/>
    </source>
</evidence>
<dbReference type="Proteomes" id="UP000596083">
    <property type="component" value="Chromosome"/>
</dbReference>
<sequence length="331" mass="36301">MTKKNGIARHKLPEISSGSTALVDRYRELEGLKNTRKLDVVLMATVSSFGALEKPSAAERRRFIELFPPVYEASTPEARRQAVAALSGNPHVPQEICHYIGTQEIAISAPFLARSPALCDETLTRLIETMGEEHIRAIIHRADLSQKVIQALIGCHRPEEDETPDGNFDVRSGYRDESEALRQTLKAMAAKAGSEVEDRLGLSTLSELQTALLVRFARRGEGTLFLETFARALGGDRVLAADILSEESGRRLAVGLVALGMNRDDTLYVLPRVAPGLSTAQMPADEAAERLVDALKPAACIEELLAWQNRRAEEEAAAAKDAPRRQNRRSA</sequence>
<proteinExistence type="predicted"/>
<protein>
    <recommendedName>
        <fullName evidence="3">DUF2336 domain-containing protein</fullName>
    </recommendedName>
</protein>
<accession>A0A7T7KK61</accession>
<dbReference type="EMBL" id="CP066786">
    <property type="protein sequence ID" value="QQM29238.1"/>
    <property type="molecule type" value="Genomic_DNA"/>
</dbReference>
<name>A0A7T7KK61_9HYPH</name>
<evidence type="ECO:0008006" key="3">
    <source>
        <dbReference type="Google" id="ProtNLM"/>
    </source>
</evidence>
<evidence type="ECO:0000313" key="1">
    <source>
        <dbReference type="EMBL" id="QQM29238.1"/>
    </source>
</evidence>
<organism evidence="1 2">
    <name type="scientific">Martelella lutilitoris</name>
    <dbReference type="NCBI Taxonomy" id="2583532"/>
    <lineage>
        <taxon>Bacteria</taxon>
        <taxon>Pseudomonadati</taxon>
        <taxon>Pseudomonadota</taxon>
        <taxon>Alphaproteobacteria</taxon>
        <taxon>Hyphomicrobiales</taxon>
        <taxon>Aurantimonadaceae</taxon>
        <taxon>Martelella</taxon>
    </lineage>
</organism>